<organism evidence="2 3">
    <name type="scientific">Pleuronectes platessa</name>
    <name type="common">European plaice</name>
    <dbReference type="NCBI Taxonomy" id="8262"/>
    <lineage>
        <taxon>Eukaryota</taxon>
        <taxon>Metazoa</taxon>
        <taxon>Chordata</taxon>
        <taxon>Craniata</taxon>
        <taxon>Vertebrata</taxon>
        <taxon>Euteleostomi</taxon>
        <taxon>Actinopterygii</taxon>
        <taxon>Neopterygii</taxon>
        <taxon>Teleostei</taxon>
        <taxon>Neoteleostei</taxon>
        <taxon>Acanthomorphata</taxon>
        <taxon>Carangaria</taxon>
        <taxon>Pleuronectiformes</taxon>
        <taxon>Pleuronectoidei</taxon>
        <taxon>Pleuronectidae</taxon>
        <taxon>Pleuronectes</taxon>
    </lineage>
</organism>
<dbReference type="Proteomes" id="UP001153269">
    <property type="component" value="Unassembled WGS sequence"/>
</dbReference>
<dbReference type="EMBL" id="CADEAL010004158">
    <property type="protein sequence ID" value="CAB1453128.1"/>
    <property type="molecule type" value="Genomic_DNA"/>
</dbReference>
<feature type="region of interest" description="Disordered" evidence="1">
    <location>
        <begin position="36"/>
        <end position="86"/>
    </location>
</feature>
<accession>A0A9N7VPW1</accession>
<dbReference type="AlphaFoldDB" id="A0A9N7VPW1"/>
<keyword evidence="3" id="KW-1185">Reference proteome</keyword>
<gene>
    <name evidence="2" type="ORF">PLEPLA_LOCUS40878</name>
</gene>
<name>A0A9N7VPW1_PLEPL</name>
<protein>
    <submittedName>
        <fullName evidence="2">Uncharacterized protein</fullName>
    </submittedName>
</protein>
<evidence type="ECO:0000313" key="2">
    <source>
        <dbReference type="EMBL" id="CAB1453128.1"/>
    </source>
</evidence>
<proteinExistence type="predicted"/>
<evidence type="ECO:0000313" key="3">
    <source>
        <dbReference type="Proteomes" id="UP001153269"/>
    </source>
</evidence>
<evidence type="ECO:0000256" key="1">
    <source>
        <dbReference type="SAM" id="MobiDB-lite"/>
    </source>
</evidence>
<comment type="caution">
    <text evidence="2">The sequence shown here is derived from an EMBL/GenBank/DDBJ whole genome shotgun (WGS) entry which is preliminary data.</text>
</comment>
<reference evidence="2" key="1">
    <citation type="submission" date="2020-03" db="EMBL/GenBank/DDBJ databases">
        <authorList>
            <person name="Weist P."/>
        </authorList>
    </citation>
    <scope>NUCLEOTIDE SEQUENCE</scope>
</reference>
<sequence>MENRWREQRVVISATRGLGLCSAQCVAVVGPEAASSAPAPLPVVSPSPARQSQHALPVPPSTVRQAKNRDPLPSDDAAVPARRQLHDQQEIHLPAACHKTEDTVPAASLLGCGARENTVEVTSYGVISNKLEHVQICGTERSAFCSGKP</sequence>